<gene>
    <name evidence="1" type="ORF">HUO14_07500</name>
</gene>
<dbReference type="RefSeq" id="WP_176279234.1">
    <property type="nucleotide sequence ID" value="NZ_JABWMH010000002.1"/>
</dbReference>
<evidence type="ECO:0000313" key="1">
    <source>
        <dbReference type="EMBL" id="NVD27744.1"/>
    </source>
</evidence>
<dbReference type="EMBL" id="JABWMH010000002">
    <property type="protein sequence ID" value="NVD27744.1"/>
    <property type="molecule type" value="Genomic_DNA"/>
</dbReference>
<reference evidence="1 2" key="1">
    <citation type="submission" date="2020-06" db="EMBL/GenBank/DDBJ databases">
        <authorList>
            <person name="Kim S.-J."/>
            <person name="Park S.-J."/>
        </authorList>
    </citation>
    <scope>NUCLEOTIDE SEQUENCE [LARGE SCALE GENOMIC DNA]</scope>
    <source>
        <strain evidence="1 2">SW-151</strain>
    </source>
</reference>
<protein>
    <submittedName>
        <fullName evidence="1">Uncharacterized protein</fullName>
    </submittedName>
</protein>
<evidence type="ECO:0000313" key="2">
    <source>
        <dbReference type="Proteomes" id="UP000652427"/>
    </source>
</evidence>
<accession>A0ABX2N245</accession>
<comment type="caution">
    <text evidence="1">The sequence shown here is derived from an EMBL/GenBank/DDBJ whole genome shotgun (WGS) entry which is preliminary data.</text>
</comment>
<dbReference type="Proteomes" id="UP000652427">
    <property type="component" value="Unassembled WGS sequence"/>
</dbReference>
<keyword evidence="2" id="KW-1185">Reference proteome</keyword>
<name>A0ABX2N245_9SPHN</name>
<sequence length="83" mass="9357">MVYSSVIKDQCRRIILRSGSAKPPRLLKSSKNWQASSAIRGGGNVNLFLQNQIRRQLVNPILALLCHKSIRLEVFGQILPVME</sequence>
<organism evidence="1 2">
    <name type="scientific">Parasphingorhabdus flavimaris</name>
    <dbReference type="NCBI Taxonomy" id="266812"/>
    <lineage>
        <taxon>Bacteria</taxon>
        <taxon>Pseudomonadati</taxon>
        <taxon>Pseudomonadota</taxon>
        <taxon>Alphaproteobacteria</taxon>
        <taxon>Sphingomonadales</taxon>
        <taxon>Sphingomonadaceae</taxon>
        <taxon>Parasphingorhabdus</taxon>
    </lineage>
</organism>
<proteinExistence type="predicted"/>